<dbReference type="InterPro" id="IPR005490">
    <property type="entry name" value="LD_TPept_cat_dom"/>
</dbReference>
<evidence type="ECO:0000259" key="2">
    <source>
        <dbReference type="PROSITE" id="PS52029"/>
    </source>
</evidence>
<evidence type="ECO:0000313" key="3">
    <source>
        <dbReference type="EMBL" id="MFB9949775.1"/>
    </source>
</evidence>
<feature type="active site" description="Proton donor/acceptor" evidence="1">
    <location>
        <position position="148"/>
    </location>
</feature>
<dbReference type="PROSITE" id="PS52029">
    <property type="entry name" value="LD_TPASE"/>
    <property type="match status" value="1"/>
</dbReference>
<comment type="caution">
    <text evidence="3">The sequence shown here is derived from an EMBL/GenBank/DDBJ whole genome shotgun (WGS) entry which is preliminary data.</text>
</comment>
<comment type="pathway">
    <text evidence="1">Cell wall biogenesis; peptidoglycan biosynthesis.</text>
</comment>
<name>A0ABV6AGR4_9HYPH</name>
<keyword evidence="4" id="KW-1185">Reference proteome</keyword>
<dbReference type="PANTHER" id="PTHR38589">
    <property type="entry name" value="BLR0621 PROTEIN"/>
    <property type="match status" value="1"/>
</dbReference>
<dbReference type="EMBL" id="JBHMAA010000014">
    <property type="protein sequence ID" value="MFB9949775.1"/>
    <property type="molecule type" value="Genomic_DNA"/>
</dbReference>
<dbReference type="Proteomes" id="UP001589692">
    <property type="component" value="Unassembled WGS sequence"/>
</dbReference>
<feature type="active site" description="Nucleophile" evidence="1">
    <location>
        <position position="160"/>
    </location>
</feature>
<gene>
    <name evidence="3" type="ORF">ACFFP0_13000</name>
</gene>
<evidence type="ECO:0000313" key="4">
    <source>
        <dbReference type="Proteomes" id="UP001589692"/>
    </source>
</evidence>
<reference evidence="3 4" key="1">
    <citation type="submission" date="2024-09" db="EMBL/GenBank/DDBJ databases">
        <authorList>
            <person name="Sun Q."/>
            <person name="Mori K."/>
        </authorList>
    </citation>
    <scope>NUCLEOTIDE SEQUENCE [LARGE SCALE GENOMIC DNA]</scope>
    <source>
        <strain evidence="3 4">TBRC 4938</strain>
    </source>
</reference>
<proteinExistence type="predicted"/>
<sequence>MRKMQRFHGSRHHPNAITVRTAPRDRRQGIVSFGGITVRAALGRSGTSAFKREGDGATPVAAMPVLYGFVRGERVRLPPTALPIRRIRKDMLWCDQPEHPAYNRLVRAPFRPSHEEMMRADGLYDICIVLDWNIRSRRRHGGSAIFFHLIKPGYQPTAGCIAVSLRDMLQLIRFLRAGMVFKIR</sequence>
<feature type="domain" description="L,D-TPase catalytic" evidence="2">
    <location>
        <begin position="17"/>
        <end position="184"/>
    </location>
</feature>
<keyword evidence="1" id="KW-0961">Cell wall biogenesis/degradation</keyword>
<keyword evidence="1" id="KW-0573">Peptidoglycan synthesis</keyword>
<protein>
    <submittedName>
        <fullName evidence="3">L,D-transpeptidase</fullName>
    </submittedName>
</protein>
<dbReference type="PANTHER" id="PTHR38589:SF1">
    <property type="entry name" value="BLR0621 PROTEIN"/>
    <property type="match status" value="1"/>
</dbReference>
<evidence type="ECO:0000256" key="1">
    <source>
        <dbReference type="PROSITE-ProRule" id="PRU01373"/>
    </source>
</evidence>
<keyword evidence="1" id="KW-0133">Cell shape</keyword>
<accession>A0ABV6AGR4</accession>
<dbReference type="RefSeq" id="WP_377261186.1">
    <property type="nucleotide sequence ID" value="NZ_JBHMAA010000014.1"/>
</dbReference>
<organism evidence="3 4">
    <name type="scientific">Rhizobium puerariae</name>
    <dbReference type="NCBI Taxonomy" id="1585791"/>
    <lineage>
        <taxon>Bacteria</taxon>
        <taxon>Pseudomonadati</taxon>
        <taxon>Pseudomonadota</taxon>
        <taxon>Alphaproteobacteria</taxon>
        <taxon>Hyphomicrobiales</taxon>
        <taxon>Rhizobiaceae</taxon>
        <taxon>Rhizobium/Agrobacterium group</taxon>
        <taxon>Rhizobium</taxon>
    </lineage>
</organism>
<dbReference type="Pfam" id="PF03734">
    <property type="entry name" value="YkuD"/>
    <property type="match status" value="1"/>
</dbReference>